<dbReference type="AlphaFoldDB" id="A0ABD1Y4W1"/>
<proteinExistence type="predicted"/>
<organism evidence="2 3">
    <name type="scientific">Riccia fluitans</name>
    <dbReference type="NCBI Taxonomy" id="41844"/>
    <lineage>
        <taxon>Eukaryota</taxon>
        <taxon>Viridiplantae</taxon>
        <taxon>Streptophyta</taxon>
        <taxon>Embryophyta</taxon>
        <taxon>Marchantiophyta</taxon>
        <taxon>Marchantiopsida</taxon>
        <taxon>Marchantiidae</taxon>
        <taxon>Marchantiales</taxon>
        <taxon>Ricciaceae</taxon>
        <taxon>Riccia</taxon>
    </lineage>
</organism>
<reference evidence="2 3" key="1">
    <citation type="submission" date="2024-09" db="EMBL/GenBank/DDBJ databases">
        <title>Chromosome-scale assembly of Riccia fluitans.</title>
        <authorList>
            <person name="Paukszto L."/>
            <person name="Sawicki J."/>
            <person name="Karawczyk K."/>
            <person name="Piernik-Szablinska J."/>
            <person name="Szczecinska M."/>
            <person name="Mazdziarz M."/>
        </authorList>
    </citation>
    <scope>NUCLEOTIDE SEQUENCE [LARGE SCALE GENOMIC DNA]</scope>
    <source>
        <strain evidence="2">Rf_01</strain>
        <tissue evidence="2">Aerial parts of the thallus</tissue>
    </source>
</reference>
<sequence length="106" mass="12138">MSPARPLNVNRAATRATVHPQRRRQVTVFLNAWQANSEERSPESECSHRRSLHVNSKGRTHWNLEETQTDLSEVAPVHPSGSFVTRSLNLKREKRAGSDVNERRTK</sequence>
<keyword evidence="3" id="KW-1185">Reference proteome</keyword>
<evidence type="ECO:0000313" key="2">
    <source>
        <dbReference type="EMBL" id="KAL2621791.1"/>
    </source>
</evidence>
<dbReference type="Proteomes" id="UP001605036">
    <property type="component" value="Unassembled WGS sequence"/>
</dbReference>
<accession>A0ABD1Y4W1</accession>
<dbReference type="EMBL" id="JBHFFA010000006">
    <property type="protein sequence ID" value="KAL2621791.1"/>
    <property type="molecule type" value="Genomic_DNA"/>
</dbReference>
<gene>
    <name evidence="2" type="ORF">R1flu_001996</name>
</gene>
<feature type="region of interest" description="Disordered" evidence="1">
    <location>
        <begin position="1"/>
        <end position="20"/>
    </location>
</feature>
<evidence type="ECO:0000313" key="3">
    <source>
        <dbReference type="Proteomes" id="UP001605036"/>
    </source>
</evidence>
<comment type="caution">
    <text evidence="2">The sequence shown here is derived from an EMBL/GenBank/DDBJ whole genome shotgun (WGS) entry which is preliminary data.</text>
</comment>
<name>A0ABD1Y4W1_9MARC</name>
<protein>
    <submittedName>
        <fullName evidence="2">Uncharacterized protein</fullName>
    </submittedName>
</protein>
<evidence type="ECO:0000256" key="1">
    <source>
        <dbReference type="SAM" id="MobiDB-lite"/>
    </source>
</evidence>